<keyword evidence="3" id="KW-1185">Reference proteome</keyword>
<comment type="caution">
    <text evidence="2">The sequence shown here is derived from an EMBL/GenBank/DDBJ whole genome shotgun (WGS) entry which is preliminary data.</text>
</comment>
<keyword evidence="1" id="KW-0732">Signal</keyword>
<evidence type="ECO:0000313" key="3">
    <source>
        <dbReference type="Proteomes" id="UP001437256"/>
    </source>
</evidence>
<name>A0ABR3AD99_9AGAR</name>
<sequence length="164" mass="19029">MRLLMFFCVFIATSIDIYLDIVQGDSGVIVYRKGPDDTRPKIVRDLTTIDHAQDRIKPSTEKNLMVVVGSEPQHIGKLVRRVSNFYRDSKSDDNHWIVVVVITRTSPTAVENMTPERLELDPKTMLARVYESRKRRKEADEYMKLTRRAALASNRRMVPVRPLR</sequence>
<dbReference type="EMBL" id="JBBXMP010000003">
    <property type="protein sequence ID" value="KAL0071314.1"/>
    <property type="molecule type" value="Genomic_DNA"/>
</dbReference>
<organism evidence="2 3">
    <name type="scientific">Marasmius tenuissimus</name>
    <dbReference type="NCBI Taxonomy" id="585030"/>
    <lineage>
        <taxon>Eukaryota</taxon>
        <taxon>Fungi</taxon>
        <taxon>Dikarya</taxon>
        <taxon>Basidiomycota</taxon>
        <taxon>Agaricomycotina</taxon>
        <taxon>Agaricomycetes</taxon>
        <taxon>Agaricomycetidae</taxon>
        <taxon>Agaricales</taxon>
        <taxon>Marasmiineae</taxon>
        <taxon>Marasmiaceae</taxon>
        <taxon>Marasmius</taxon>
    </lineage>
</organism>
<dbReference type="Proteomes" id="UP001437256">
    <property type="component" value="Unassembled WGS sequence"/>
</dbReference>
<gene>
    <name evidence="2" type="ORF">AAF712_001170</name>
</gene>
<proteinExistence type="predicted"/>
<feature type="signal peptide" evidence="1">
    <location>
        <begin position="1"/>
        <end position="24"/>
    </location>
</feature>
<evidence type="ECO:0000313" key="2">
    <source>
        <dbReference type="EMBL" id="KAL0071314.1"/>
    </source>
</evidence>
<accession>A0ABR3AD99</accession>
<protein>
    <submittedName>
        <fullName evidence="2">Uncharacterized protein</fullName>
    </submittedName>
</protein>
<feature type="chain" id="PRO_5045359983" evidence="1">
    <location>
        <begin position="25"/>
        <end position="164"/>
    </location>
</feature>
<evidence type="ECO:0000256" key="1">
    <source>
        <dbReference type="SAM" id="SignalP"/>
    </source>
</evidence>
<reference evidence="2 3" key="1">
    <citation type="submission" date="2024-05" db="EMBL/GenBank/DDBJ databases">
        <title>A draft genome resource for the thread blight pathogen Marasmius tenuissimus strain MS-2.</title>
        <authorList>
            <person name="Yulfo-Soto G.E."/>
            <person name="Baruah I.K."/>
            <person name="Amoako-Attah I."/>
            <person name="Bukari Y."/>
            <person name="Meinhardt L.W."/>
            <person name="Bailey B.A."/>
            <person name="Cohen S.P."/>
        </authorList>
    </citation>
    <scope>NUCLEOTIDE SEQUENCE [LARGE SCALE GENOMIC DNA]</scope>
    <source>
        <strain evidence="2 3">MS-2</strain>
    </source>
</reference>